<accession>A0A9W4GT84</accession>
<name>A0A9W4GT84_9ACTN</name>
<sequence>MLAAAAYVAYHFTGGKSPREAGCVVRSDDDRFELTQDQAANAATIAAVGTARRLPERAVTIALATALQESRLDNLDHGDRDSLGLFQQRPSQGWGTAQEVQDPVYSTNAFYDRLVKIKGYAGLPLTVAAQKVQKSGFPDAYAKHEADATLLSAALVGRKPAELSCTTGADRADSAGGAAGDTALVTARLKREFGAGARPKTAGEPARTVSVPAGPPGGGAAGDAVRRGWQLAQWSVAHAHDLKVSVVSFAGMQWQAARSGSGWQKAAEAAGGSPDGAGGGFVRITVAQ</sequence>
<reference evidence="2" key="1">
    <citation type="submission" date="2021-05" db="EMBL/GenBank/DDBJ databases">
        <authorList>
            <person name="Arsene-Ploetze F."/>
        </authorList>
    </citation>
    <scope>NUCLEOTIDE SEQUENCE</scope>
    <source>
        <strain evidence="2">DSM 42138</strain>
    </source>
</reference>
<feature type="region of interest" description="Disordered" evidence="1">
    <location>
        <begin position="197"/>
        <end position="222"/>
    </location>
</feature>
<keyword evidence="3" id="KW-1185">Reference proteome</keyword>
<protein>
    <recommendedName>
        <fullName evidence="4">Heavy metal transporter</fullName>
    </recommendedName>
</protein>
<evidence type="ECO:0000313" key="2">
    <source>
        <dbReference type="EMBL" id="CAG6396037.1"/>
    </source>
</evidence>
<evidence type="ECO:0000313" key="3">
    <source>
        <dbReference type="Proteomes" id="UP001152519"/>
    </source>
</evidence>
<evidence type="ECO:0008006" key="4">
    <source>
        <dbReference type="Google" id="ProtNLM"/>
    </source>
</evidence>
<dbReference type="AlphaFoldDB" id="A0A9W4GT84"/>
<organism evidence="2 3">
    <name type="scientific">Actinacidiphila cocklensis</name>
    <dbReference type="NCBI Taxonomy" id="887465"/>
    <lineage>
        <taxon>Bacteria</taxon>
        <taxon>Bacillati</taxon>
        <taxon>Actinomycetota</taxon>
        <taxon>Actinomycetes</taxon>
        <taxon>Kitasatosporales</taxon>
        <taxon>Streptomycetaceae</taxon>
        <taxon>Actinacidiphila</taxon>
    </lineage>
</organism>
<evidence type="ECO:0000256" key="1">
    <source>
        <dbReference type="SAM" id="MobiDB-lite"/>
    </source>
</evidence>
<gene>
    <name evidence="2" type="ORF">SCOCK_390038</name>
</gene>
<dbReference type="EMBL" id="CAJSLV010000069">
    <property type="protein sequence ID" value="CAG6396037.1"/>
    <property type="molecule type" value="Genomic_DNA"/>
</dbReference>
<comment type="caution">
    <text evidence="2">The sequence shown here is derived from an EMBL/GenBank/DDBJ whole genome shotgun (WGS) entry which is preliminary data.</text>
</comment>
<dbReference type="Proteomes" id="UP001152519">
    <property type="component" value="Unassembled WGS sequence"/>
</dbReference>
<proteinExistence type="predicted"/>